<dbReference type="AlphaFoldDB" id="A0A6A5ZDP0"/>
<evidence type="ECO:0000256" key="5">
    <source>
        <dbReference type="ARBA" id="ARBA00044949"/>
    </source>
</evidence>
<dbReference type="PANTHER" id="PTHR31126">
    <property type="entry name" value="TYROSINE-PROTEIN PHOSPHATASE"/>
    <property type="match status" value="1"/>
</dbReference>
<dbReference type="EMBL" id="ML977318">
    <property type="protein sequence ID" value="KAF2117572.1"/>
    <property type="molecule type" value="Genomic_DNA"/>
</dbReference>
<gene>
    <name evidence="9" type="ORF">BDV96DRAFT_611323</name>
</gene>
<reference evidence="9" key="1">
    <citation type="journal article" date="2020" name="Stud. Mycol.">
        <title>101 Dothideomycetes genomes: a test case for predicting lifestyles and emergence of pathogens.</title>
        <authorList>
            <person name="Haridas S."/>
            <person name="Albert R."/>
            <person name="Binder M."/>
            <person name="Bloem J."/>
            <person name="Labutti K."/>
            <person name="Salamov A."/>
            <person name="Andreopoulos B."/>
            <person name="Baker S."/>
            <person name="Barry K."/>
            <person name="Bills G."/>
            <person name="Bluhm B."/>
            <person name="Cannon C."/>
            <person name="Castanera R."/>
            <person name="Culley D."/>
            <person name="Daum C."/>
            <person name="Ezra D."/>
            <person name="Gonzalez J."/>
            <person name="Henrissat B."/>
            <person name="Kuo A."/>
            <person name="Liang C."/>
            <person name="Lipzen A."/>
            <person name="Lutzoni F."/>
            <person name="Magnuson J."/>
            <person name="Mondo S."/>
            <person name="Nolan M."/>
            <person name="Ohm R."/>
            <person name="Pangilinan J."/>
            <person name="Park H.-J."/>
            <person name="Ramirez L."/>
            <person name="Alfaro M."/>
            <person name="Sun H."/>
            <person name="Tritt A."/>
            <person name="Yoshinaga Y."/>
            <person name="Zwiers L.-H."/>
            <person name="Turgeon B."/>
            <person name="Goodwin S."/>
            <person name="Spatafora J."/>
            <person name="Crous P."/>
            <person name="Grigoriev I."/>
        </authorList>
    </citation>
    <scope>NUCLEOTIDE SEQUENCE</scope>
    <source>
        <strain evidence="9">CBS 627.86</strain>
    </source>
</reference>
<proteinExistence type="inferred from homology"/>
<dbReference type="InterPro" id="IPR016130">
    <property type="entry name" value="Tyr_Pase_AS"/>
</dbReference>
<evidence type="ECO:0000256" key="6">
    <source>
        <dbReference type="ARBA" id="ARBA00047342"/>
    </source>
</evidence>
<evidence type="ECO:0000256" key="1">
    <source>
        <dbReference type="ARBA" id="ARBA00004496"/>
    </source>
</evidence>
<dbReference type="PROSITE" id="PS50054">
    <property type="entry name" value="TYR_PHOSPHATASE_DUAL"/>
    <property type="match status" value="1"/>
</dbReference>
<dbReference type="InterPro" id="IPR020422">
    <property type="entry name" value="TYR_PHOSPHATASE_DUAL_dom"/>
</dbReference>
<dbReference type="GO" id="GO:0052840">
    <property type="term" value="F:inositol diphosphate tetrakisphosphate diphosphatase activity"/>
    <property type="evidence" value="ECO:0007669"/>
    <property type="project" value="TreeGrafter"/>
</dbReference>
<dbReference type="FunFam" id="3.90.190.10:FF:000035">
    <property type="entry name" value="Tyrosine phosphatase, putative"/>
    <property type="match status" value="1"/>
</dbReference>
<comment type="catalytic activity">
    <reaction evidence="6">
        <text>5-diphospho-1D-myo-inositol 1,2,3,4,6-pentakisphosphate + H2O = 1D-myo-inositol hexakisphosphate + phosphate + H(+)</text>
        <dbReference type="Rhea" id="RHEA:22384"/>
        <dbReference type="ChEBI" id="CHEBI:15377"/>
        <dbReference type="ChEBI" id="CHEBI:15378"/>
        <dbReference type="ChEBI" id="CHEBI:43474"/>
        <dbReference type="ChEBI" id="CHEBI:58130"/>
        <dbReference type="ChEBI" id="CHEBI:58628"/>
        <dbReference type="EC" id="3.6.1.52"/>
    </reaction>
    <physiologicalReaction direction="left-to-right" evidence="6">
        <dbReference type="Rhea" id="RHEA:22385"/>
    </physiologicalReaction>
</comment>
<evidence type="ECO:0000256" key="3">
    <source>
        <dbReference type="ARBA" id="ARBA00022490"/>
    </source>
</evidence>
<comment type="catalytic activity">
    <reaction evidence="7">
        <text>1,5-bis(diphospho)-1D-myo-inositol 2,3,4,6-tetrakisphosphate + H2O = 1-diphospho-1D-myo-inositol 2,3,4,5,6-pentakisphosphate + phosphate + 2 H(+)</text>
        <dbReference type="Rhea" id="RHEA:79699"/>
        <dbReference type="ChEBI" id="CHEBI:15377"/>
        <dbReference type="ChEBI" id="CHEBI:15378"/>
        <dbReference type="ChEBI" id="CHEBI:43474"/>
        <dbReference type="ChEBI" id="CHEBI:74946"/>
        <dbReference type="ChEBI" id="CHEBI:77983"/>
        <dbReference type="EC" id="3.6.1.52"/>
    </reaction>
    <physiologicalReaction direction="left-to-right" evidence="7">
        <dbReference type="Rhea" id="RHEA:79700"/>
    </physiologicalReaction>
</comment>
<evidence type="ECO:0000313" key="10">
    <source>
        <dbReference type="Proteomes" id="UP000799770"/>
    </source>
</evidence>
<dbReference type="PANTHER" id="PTHR31126:SF48">
    <property type="entry name" value="INOSITOL PHOSPHATASE SIW14"/>
    <property type="match status" value="1"/>
</dbReference>
<organism evidence="9 10">
    <name type="scientific">Lophiotrema nucula</name>
    <dbReference type="NCBI Taxonomy" id="690887"/>
    <lineage>
        <taxon>Eukaryota</taxon>
        <taxon>Fungi</taxon>
        <taxon>Dikarya</taxon>
        <taxon>Ascomycota</taxon>
        <taxon>Pezizomycotina</taxon>
        <taxon>Dothideomycetes</taxon>
        <taxon>Pleosporomycetidae</taxon>
        <taxon>Pleosporales</taxon>
        <taxon>Lophiotremataceae</taxon>
        <taxon>Lophiotrema</taxon>
    </lineage>
</organism>
<comment type="similarity">
    <text evidence="5">Belongs to the protein-tyrosine phosphatase family. Atypical dual-specificity phosphatase Siw14-like subfamily.</text>
</comment>
<name>A0A6A5ZDP0_9PLEO</name>
<evidence type="ECO:0000256" key="4">
    <source>
        <dbReference type="ARBA" id="ARBA00022801"/>
    </source>
</evidence>
<dbReference type="EC" id="3.6.1.52" evidence="2"/>
<protein>
    <recommendedName>
        <fullName evidence="2">diphosphoinositol-polyphosphate diphosphatase</fullName>
        <ecNumber evidence="2">3.6.1.52</ecNumber>
    </recommendedName>
</protein>
<dbReference type="Pfam" id="PF03162">
    <property type="entry name" value="Y_phosphatase2"/>
    <property type="match status" value="1"/>
</dbReference>
<dbReference type="InterPro" id="IPR029021">
    <property type="entry name" value="Prot-tyrosine_phosphatase-like"/>
</dbReference>
<dbReference type="OrthoDB" id="6375174at2759"/>
<keyword evidence="4" id="KW-0378">Hydrolase</keyword>
<keyword evidence="3" id="KW-0963">Cytoplasm</keyword>
<dbReference type="Gene3D" id="3.90.190.10">
    <property type="entry name" value="Protein tyrosine phosphatase superfamily"/>
    <property type="match status" value="1"/>
</dbReference>
<evidence type="ECO:0000259" key="8">
    <source>
        <dbReference type="PROSITE" id="PS50054"/>
    </source>
</evidence>
<dbReference type="GO" id="GO:0016791">
    <property type="term" value="F:phosphatase activity"/>
    <property type="evidence" value="ECO:0007669"/>
    <property type="project" value="TreeGrafter"/>
</dbReference>
<dbReference type="GO" id="GO:0005737">
    <property type="term" value="C:cytoplasm"/>
    <property type="evidence" value="ECO:0007669"/>
    <property type="project" value="UniProtKB-SubCell"/>
</dbReference>
<evidence type="ECO:0000256" key="7">
    <source>
        <dbReference type="ARBA" id="ARBA00047927"/>
    </source>
</evidence>
<dbReference type="Proteomes" id="UP000799770">
    <property type="component" value="Unassembled WGS sequence"/>
</dbReference>
<accession>A0A6A5ZDP0</accession>
<evidence type="ECO:0000313" key="9">
    <source>
        <dbReference type="EMBL" id="KAF2117572.1"/>
    </source>
</evidence>
<dbReference type="PROSITE" id="PS00383">
    <property type="entry name" value="TYR_PHOSPHATASE_1"/>
    <property type="match status" value="1"/>
</dbReference>
<feature type="domain" description="Tyrosine-protein phosphatase" evidence="8">
    <location>
        <begin position="88"/>
        <end position="241"/>
    </location>
</feature>
<evidence type="ECO:0000256" key="2">
    <source>
        <dbReference type="ARBA" id="ARBA00012527"/>
    </source>
</evidence>
<dbReference type="InterPro" id="IPR004861">
    <property type="entry name" value="Siw14-like"/>
</dbReference>
<sequence>MSITNGVSEPADAQARAGLLQGVKTYLRGLAWPIGEIITDHAVHSPHEDVAGDVQSQKDFPVTCHLAVSTTVTSHGPTRLRSLLPPANFGAVIANAVYRSSYPMEENYEFMKSLGLKTILTLVPEELSFDYMNFMVQSGIQHYQTPLPANKGEIKVQEFQMKKALDIILDRSNHPILIHCNKGKHRTGCVVGCLRRLQGEELNHILDEYHTYADPKARILDECFIQQFDQRVCAYTARSNNWFPPLIAAPPPSPESPVLTLSVARPRA</sequence>
<dbReference type="SUPFAM" id="SSF52799">
    <property type="entry name" value="(Phosphotyrosine protein) phosphatases II"/>
    <property type="match status" value="1"/>
</dbReference>
<keyword evidence="10" id="KW-1185">Reference proteome</keyword>
<comment type="subcellular location">
    <subcellularLocation>
        <location evidence="1">Cytoplasm</location>
    </subcellularLocation>
</comment>